<dbReference type="HOGENOM" id="CLU_115383_0_0_5"/>
<keyword evidence="3" id="KW-1185">Reference proteome</keyword>
<dbReference type="Proteomes" id="UP000023755">
    <property type="component" value="Chromosome"/>
</dbReference>
<dbReference type="AlphaFoldDB" id="X5GVF4"/>
<name>X5GVF4_9RICK</name>
<evidence type="ECO:0000313" key="2">
    <source>
        <dbReference type="EMBL" id="AHX11002.1"/>
    </source>
</evidence>
<dbReference type="EMBL" id="CP007481">
    <property type="protein sequence ID" value="AHX11002.1"/>
    <property type="molecule type" value="Genomic_DNA"/>
</dbReference>
<proteinExistence type="predicted"/>
<dbReference type="KEGG" id="nhm:NHE_0027"/>
<evidence type="ECO:0000313" key="3">
    <source>
        <dbReference type="Proteomes" id="UP000023755"/>
    </source>
</evidence>
<sequence length="166" mass="18895">MYCTSGILTADLSKYSLDNLAVSMMVMGLIFSLLISAATYLIYRMQRMLVITEFQNLLFASAMRDSTTFYAIISKASILYMDAPCAERVGKGWRKLNMEEFLTKIGLDRSQCYDCIRSLDQNKSFSVRCIIDEKELLITLAPLERPKGFFSIAAKELEYLKQSVES</sequence>
<keyword evidence="1" id="KW-0812">Transmembrane</keyword>
<keyword evidence="1" id="KW-1133">Transmembrane helix</keyword>
<reference evidence="2 3" key="1">
    <citation type="submission" date="2014-03" db="EMBL/GenBank/DDBJ databases">
        <title>Sequencing and Comparison of Genomes and Transcriptome Profiles of Human Ehrlichiosis Agents.</title>
        <authorList>
            <person name="Lin M."/>
            <person name="Daugherty S.C."/>
            <person name="Nagaraj S."/>
            <person name="Cheng Z."/>
            <person name="Xiong Q."/>
            <person name="Lin F.-Y."/>
            <person name="Sengamalay N."/>
            <person name="Ott S."/>
            <person name="Godinez A."/>
            <person name="Tallon L.J."/>
            <person name="Sadzewicz L."/>
            <person name="Fraser C.M."/>
            <person name="Dunning Hotopp J.C."/>
            <person name="Rikihisa Y."/>
        </authorList>
    </citation>
    <scope>NUCLEOTIDE SEQUENCE [LARGE SCALE GENOMIC DNA]</scope>
    <source>
        <strain evidence="2 3">Oregon</strain>
    </source>
</reference>
<gene>
    <name evidence="2" type="ORF">NHE_0027</name>
</gene>
<evidence type="ECO:0000256" key="1">
    <source>
        <dbReference type="SAM" id="Phobius"/>
    </source>
</evidence>
<organism evidence="2 3">
    <name type="scientific">Neorickettsia helminthoeca str. Oregon</name>
    <dbReference type="NCBI Taxonomy" id="1286528"/>
    <lineage>
        <taxon>Bacteria</taxon>
        <taxon>Pseudomonadati</taxon>
        <taxon>Pseudomonadota</taxon>
        <taxon>Alphaproteobacteria</taxon>
        <taxon>Rickettsiales</taxon>
        <taxon>Anaplasmataceae</taxon>
        <taxon>Neorickettsia</taxon>
    </lineage>
</organism>
<accession>X5GVF4</accession>
<keyword evidence="1" id="KW-0472">Membrane</keyword>
<feature type="transmembrane region" description="Helical" evidence="1">
    <location>
        <begin position="20"/>
        <end position="43"/>
    </location>
</feature>
<protein>
    <submittedName>
        <fullName evidence="2">Uncharacterized protein</fullName>
    </submittedName>
</protein>